<protein>
    <submittedName>
        <fullName evidence="1">Uncharacterized protein</fullName>
    </submittedName>
</protein>
<dbReference type="HOGENOM" id="CLU_1441038_0_0_1"/>
<comment type="caution">
    <text evidence="1">The sequence shown here is derived from an EMBL/GenBank/DDBJ whole genome shotgun (WGS) entry which is preliminary data.</text>
</comment>
<organism evidence="1 2">
    <name type="scientific">Edhazardia aedis (strain USNM 41457)</name>
    <name type="common">Microsporidian parasite</name>
    <dbReference type="NCBI Taxonomy" id="1003232"/>
    <lineage>
        <taxon>Eukaryota</taxon>
        <taxon>Fungi</taxon>
        <taxon>Fungi incertae sedis</taxon>
        <taxon>Microsporidia</taxon>
        <taxon>Edhazardia</taxon>
    </lineage>
</organism>
<accession>J8ZRW8</accession>
<dbReference type="InParanoid" id="J8ZRW8"/>
<dbReference type="Proteomes" id="UP000003163">
    <property type="component" value="Unassembled WGS sequence"/>
</dbReference>
<gene>
    <name evidence="1" type="ORF">EDEG_03147</name>
</gene>
<dbReference type="EMBL" id="AFBI03000071">
    <property type="protein sequence ID" value="EJW02443.1"/>
    <property type="molecule type" value="Genomic_DNA"/>
</dbReference>
<evidence type="ECO:0000313" key="2">
    <source>
        <dbReference type="Proteomes" id="UP000003163"/>
    </source>
</evidence>
<sequence>MNLCLLMCEQKKYSKSSFLSMIFPNDDITNLIELEDMLHKKIRELSSNPDFQNFINAISPIANPKINMIRFNEIFDTENESIRISCPRKIINIFLSALREKNSLRQKSAMKLIAIIIFSRYPQGICDEIRAYLKNCKKISDIRIPLYGVSTKILRILWRLIDTERFKANLSGVKNLLKTLFGSEIKKL</sequence>
<keyword evidence="2" id="KW-1185">Reference proteome</keyword>
<dbReference type="AlphaFoldDB" id="J8ZRW8"/>
<dbReference type="VEuPathDB" id="MicrosporidiaDB:EDEG_03147"/>
<proteinExistence type="predicted"/>
<name>J8ZRW8_EDHAE</name>
<evidence type="ECO:0000313" key="1">
    <source>
        <dbReference type="EMBL" id="EJW02443.1"/>
    </source>
</evidence>
<reference evidence="1 2" key="1">
    <citation type="submission" date="2011-08" db="EMBL/GenBank/DDBJ databases">
        <authorList>
            <person name="Liu Z.J."/>
            <person name="Shi F.L."/>
            <person name="Lu J.Q."/>
            <person name="Li M."/>
            <person name="Wang Z.L."/>
        </authorList>
    </citation>
    <scope>NUCLEOTIDE SEQUENCE [LARGE SCALE GENOMIC DNA]</scope>
    <source>
        <strain evidence="1 2">USNM 41457</strain>
    </source>
</reference>
<reference evidence="2" key="2">
    <citation type="submission" date="2015-07" db="EMBL/GenBank/DDBJ databases">
        <title>Contrasting host-pathogen interactions and genome evolution in two generalist and specialist microsporidian pathogens of mosquitoes.</title>
        <authorList>
            <consortium name="The Broad Institute Genomics Platform"/>
            <consortium name="The Broad Institute Genome Sequencing Center for Infectious Disease"/>
            <person name="Cuomo C.A."/>
            <person name="Sanscrainte N.D."/>
            <person name="Goldberg J.M."/>
            <person name="Heiman D."/>
            <person name="Young S."/>
            <person name="Zeng Q."/>
            <person name="Becnel J.J."/>
            <person name="Birren B.W."/>
        </authorList>
    </citation>
    <scope>NUCLEOTIDE SEQUENCE [LARGE SCALE GENOMIC DNA]</scope>
    <source>
        <strain evidence="2">USNM 41457</strain>
    </source>
</reference>